<evidence type="ECO:0008006" key="6">
    <source>
        <dbReference type="Google" id="ProtNLM"/>
    </source>
</evidence>
<dbReference type="GO" id="GO:0004523">
    <property type="term" value="F:RNA-DNA hybrid ribonuclease activity"/>
    <property type="evidence" value="ECO:0007669"/>
    <property type="project" value="InterPro"/>
</dbReference>
<feature type="compositionally biased region" description="Basic and acidic residues" evidence="1">
    <location>
        <begin position="1"/>
        <end position="12"/>
    </location>
</feature>
<evidence type="ECO:0000313" key="5">
    <source>
        <dbReference type="Proteomes" id="UP000682877"/>
    </source>
</evidence>
<feature type="compositionally biased region" description="Polar residues" evidence="1">
    <location>
        <begin position="333"/>
        <end position="342"/>
    </location>
</feature>
<feature type="compositionally biased region" description="Basic residues" evidence="1">
    <location>
        <begin position="367"/>
        <end position="377"/>
    </location>
</feature>
<feature type="domain" description="Reverse transcriptase zinc-binding" evidence="3">
    <location>
        <begin position="619"/>
        <end position="707"/>
    </location>
</feature>
<dbReference type="AlphaFoldDB" id="A0A8S1ZQI2"/>
<evidence type="ECO:0000313" key="4">
    <source>
        <dbReference type="EMBL" id="CAE5964343.1"/>
    </source>
</evidence>
<dbReference type="SUPFAM" id="SSF53098">
    <property type="entry name" value="Ribonuclease H-like"/>
    <property type="match status" value="1"/>
</dbReference>
<dbReference type="GO" id="GO:0003676">
    <property type="term" value="F:nucleic acid binding"/>
    <property type="evidence" value="ECO:0007669"/>
    <property type="project" value="InterPro"/>
</dbReference>
<evidence type="ECO:0000259" key="3">
    <source>
        <dbReference type="Pfam" id="PF13966"/>
    </source>
</evidence>
<feature type="region of interest" description="Disordered" evidence="1">
    <location>
        <begin position="316"/>
        <end position="351"/>
    </location>
</feature>
<dbReference type="InterPro" id="IPR012337">
    <property type="entry name" value="RNaseH-like_sf"/>
</dbReference>
<feature type="region of interest" description="Disordered" evidence="1">
    <location>
        <begin position="1"/>
        <end position="28"/>
    </location>
</feature>
<dbReference type="InterPro" id="IPR002156">
    <property type="entry name" value="RNaseH_domain"/>
</dbReference>
<keyword evidence="5" id="KW-1185">Reference proteome</keyword>
<protein>
    <recommendedName>
        <fullName evidence="6">RNase H type-1 domain-containing protein</fullName>
    </recommendedName>
</protein>
<sequence length="948" mass="105877">MSQKYSRQEKAKWVAPKKIGSHRSPVRIPECDNEDLIRETTMVSLEYEKLEKHCFECFSLSHEKKDCLRREPRTIREEHDGNSNRINTLSRIEESKSRQNSRKGKESDRVDYSLQGLRARSRGRYEVRSPQRRSPPRHFRQRDSGRDRSPDRRREQMQSVGRRGYSTKVSAGYSQRHLHKQKSDRFFESRREDSRGRSRRSPQRTRSFQATNSGVGVEYQSDLRASINLRQEAVASPPAGTRLPPPPPLPANRGELQGTPKSRRPALERLSEGAHVTGPDPFPGLSSSMSGRLQDVNIQYLGEEGRDIPLNNVEFQVGSSSGPSHPTLGHRLSQVQGDSPQGSRKHVSERLGGEQTEVMVSIPAKLPKQKAAPRRKVAGAAKPRVVKSPLQGASSKKRNSTKSNVVAAKKRLCTEQVPEEEEGSGVEPQVRPQTGRVAMAAKKLKTKSQNSQNHDSLFAKFGRCRRNLIKWAKDQMILKVQEVKDSQEALEAALSATTPDLELIDSLTLVLATAYKEEAAFWRQRSRVQWLQEGNGESVSVWNTPWLSSSLPLSPMGPPPLSSCNLLVKDLLLPDSTSWNLEAIRLHVPLYEENILKIVLSSVKKPDKLRWLPVKAGTYSTKSGYNLGRKNAVPPLLDKFNWGTSVWKVRTSPKLKMFLWKVARNALPVGLALAARGLEADTSCKRCGEVESAEHLFFNCPFARRAWELLPVNRLPILREPWSVKELLVEARKGITLPPVGVGLTQLYPWLLWFLWKARNLLVFENQLCSEEDTVRRAIKEAKAWQEARALSPPSQSSKLSKIRNSPRSDALCCFSDAAWKAESSSCGLGWIIKDPSKVLIHQGSSSRPFVSSALVAESLALKAAISAALALGASRVACFSDCQELMLLLNAEGHANEIDGIMEDIKLLKASFLSVSFHFIPRIENSQADLLAKSALLSCSSSSVLGV</sequence>
<reference evidence="4" key="1">
    <citation type="submission" date="2021-01" db="EMBL/GenBank/DDBJ databases">
        <authorList>
            <person name="Bezrukov I."/>
        </authorList>
    </citation>
    <scope>NUCLEOTIDE SEQUENCE</scope>
</reference>
<dbReference type="InterPro" id="IPR044730">
    <property type="entry name" value="RNase_H-like_dom_plant"/>
</dbReference>
<dbReference type="Pfam" id="PF13456">
    <property type="entry name" value="RVT_3"/>
    <property type="match status" value="1"/>
</dbReference>
<dbReference type="EMBL" id="LR999452">
    <property type="protein sequence ID" value="CAE5964343.1"/>
    <property type="molecule type" value="Genomic_DNA"/>
</dbReference>
<evidence type="ECO:0000256" key="1">
    <source>
        <dbReference type="SAM" id="MobiDB-lite"/>
    </source>
</evidence>
<feature type="compositionally biased region" description="Basic and acidic residues" evidence="1">
    <location>
        <begin position="141"/>
        <end position="156"/>
    </location>
</feature>
<accession>A0A8S1ZQI2</accession>
<feature type="compositionally biased region" description="Basic and acidic residues" evidence="1">
    <location>
        <begin position="181"/>
        <end position="196"/>
    </location>
</feature>
<dbReference type="Gene3D" id="3.30.420.10">
    <property type="entry name" value="Ribonuclease H-like superfamily/Ribonuclease H"/>
    <property type="match status" value="1"/>
</dbReference>
<feature type="region of interest" description="Disordered" evidence="1">
    <location>
        <begin position="235"/>
        <end position="290"/>
    </location>
</feature>
<feature type="compositionally biased region" description="Basic and acidic residues" evidence="1">
    <location>
        <begin position="69"/>
        <end position="82"/>
    </location>
</feature>
<feature type="domain" description="RNase H type-1" evidence="2">
    <location>
        <begin position="816"/>
        <end position="936"/>
    </location>
</feature>
<feature type="region of interest" description="Disordered" evidence="1">
    <location>
        <begin position="367"/>
        <end position="405"/>
    </location>
</feature>
<dbReference type="InterPro" id="IPR052929">
    <property type="entry name" value="RNase_H-like_EbsB-rel"/>
</dbReference>
<dbReference type="InterPro" id="IPR026960">
    <property type="entry name" value="RVT-Znf"/>
</dbReference>
<proteinExistence type="predicted"/>
<dbReference type="CDD" id="cd06222">
    <property type="entry name" value="RNase_H_like"/>
    <property type="match status" value="1"/>
</dbReference>
<organism evidence="4 5">
    <name type="scientific">Arabidopsis arenosa</name>
    <name type="common">Sand rock-cress</name>
    <name type="synonym">Cardaminopsis arenosa</name>
    <dbReference type="NCBI Taxonomy" id="38785"/>
    <lineage>
        <taxon>Eukaryota</taxon>
        <taxon>Viridiplantae</taxon>
        <taxon>Streptophyta</taxon>
        <taxon>Embryophyta</taxon>
        <taxon>Tracheophyta</taxon>
        <taxon>Spermatophyta</taxon>
        <taxon>Magnoliopsida</taxon>
        <taxon>eudicotyledons</taxon>
        <taxon>Gunneridae</taxon>
        <taxon>Pentapetalae</taxon>
        <taxon>rosids</taxon>
        <taxon>malvids</taxon>
        <taxon>Brassicales</taxon>
        <taxon>Brassicaceae</taxon>
        <taxon>Camelineae</taxon>
        <taxon>Arabidopsis</taxon>
    </lineage>
</organism>
<dbReference type="Pfam" id="PF13966">
    <property type="entry name" value="zf-RVT"/>
    <property type="match status" value="1"/>
</dbReference>
<dbReference type="InterPro" id="IPR036397">
    <property type="entry name" value="RNaseH_sf"/>
</dbReference>
<name>A0A8S1ZQI2_ARAAE</name>
<feature type="compositionally biased region" description="Basic and acidic residues" evidence="1">
    <location>
        <begin position="91"/>
        <end position="111"/>
    </location>
</feature>
<dbReference type="Proteomes" id="UP000682877">
    <property type="component" value="Chromosome 2"/>
</dbReference>
<dbReference type="PANTHER" id="PTHR47074:SF11">
    <property type="entry name" value="REVERSE TRANSCRIPTASE-LIKE PROTEIN"/>
    <property type="match status" value="1"/>
</dbReference>
<feature type="compositionally biased region" description="Basic residues" evidence="1">
    <location>
        <begin position="130"/>
        <end position="140"/>
    </location>
</feature>
<feature type="region of interest" description="Disordered" evidence="1">
    <location>
        <begin position="69"/>
        <end position="217"/>
    </location>
</feature>
<gene>
    <name evidence="4" type="ORF">AARE701A_LOCUS5585</name>
</gene>
<evidence type="ECO:0000259" key="2">
    <source>
        <dbReference type="Pfam" id="PF13456"/>
    </source>
</evidence>
<dbReference type="PANTHER" id="PTHR47074">
    <property type="entry name" value="BNAC02G40300D PROTEIN"/>
    <property type="match status" value="1"/>
</dbReference>